<organism evidence="2 3">
    <name type="scientific">Mycobacterium pinniadriaticum</name>
    <dbReference type="NCBI Taxonomy" id="2994102"/>
    <lineage>
        <taxon>Bacteria</taxon>
        <taxon>Bacillati</taxon>
        <taxon>Actinomycetota</taxon>
        <taxon>Actinomycetes</taxon>
        <taxon>Mycobacteriales</taxon>
        <taxon>Mycobacteriaceae</taxon>
        <taxon>Mycobacterium</taxon>
    </lineage>
</organism>
<proteinExistence type="predicted"/>
<dbReference type="GO" id="GO:0016787">
    <property type="term" value="F:hydrolase activity"/>
    <property type="evidence" value="ECO:0007669"/>
    <property type="project" value="UniProtKB-KW"/>
</dbReference>
<accession>A0ABT3SKL2</accession>
<dbReference type="RefSeq" id="WP_265999878.1">
    <property type="nucleotide sequence ID" value="NZ_JAPJDN010000032.1"/>
</dbReference>
<dbReference type="Pfam" id="PF00561">
    <property type="entry name" value="Abhydrolase_1"/>
    <property type="match status" value="1"/>
</dbReference>
<protein>
    <submittedName>
        <fullName evidence="2">Alpha/beta hydrolase</fullName>
    </submittedName>
</protein>
<dbReference type="InterPro" id="IPR000073">
    <property type="entry name" value="AB_hydrolase_1"/>
</dbReference>
<name>A0ABT3SKL2_9MYCO</name>
<dbReference type="Proteomes" id="UP001300745">
    <property type="component" value="Unassembled WGS sequence"/>
</dbReference>
<dbReference type="EMBL" id="JAPJDO010000032">
    <property type="protein sequence ID" value="MCX2940069.1"/>
    <property type="molecule type" value="Genomic_DNA"/>
</dbReference>
<evidence type="ECO:0000313" key="3">
    <source>
        <dbReference type="Proteomes" id="UP001300745"/>
    </source>
</evidence>
<reference evidence="2 3" key="1">
    <citation type="submission" date="2022-11" db="EMBL/GenBank/DDBJ databases">
        <title>Mycobacterium sp. nov.</title>
        <authorList>
            <person name="Papic B."/>
            <person name="Spicic S."/>
            <person name="Duvnjak S."/>
        </authorList>
    </citation>
    <scope>NUCLEOTIDE SEQUENCE [LARGE SCALE GENOMIC DNA]</scope>
    <source>
        <strain evidence="2 3">CVI_P4</strain>
    </source>
</reference>
<dbReference type="PRINTS" id="PR00111">
    <property type="entry name" value="ABHYDROLASE"/>
</dbReference>
<dbReference type="Gene3D" id="3.40.50.1820">
    <property type="entry name" value="alpha/beta hydrolase"/>
    <property type="match status" value="1"/>
</dbReference>
<dbReference type="SUPFAM" id="SSF53474">
    <property type="entry name" value="alpha/beta-Hydrolases"/>
    <property type="match status" value="1"/>
</dbReference>
<dbReference type="PANTHER" id="PTHR43798">
    <property type="entry name" value="MONOACYLGLYCEROL LIPASE"/>
    <property type="match status" value="1"/>
</dbReference>
<dbReference type="InterPro" id="IPR050266">
    <property type="entry name" value="AB_hydrolase_sf"/>
</dbReference>
<dbReference type="PANTHER" id="PTHR43798:SF33">
    <property type="entry name" value="HYDROLASE, PUTATIVE (AFU_ORTHOLOGUE AFUA_2G14860)-RELATED"/>
    <property type="match status" value="1"/>
</dbReference>
<dbReference type="InterPro" id="IPR029058">
    <property type="entry name" value="AB_hydrolase_fold"/>
</dbReference>
<comment type="caution">
    <text evidence="2">The sequence shown here is derived from an EMBL/GenBank/DDBJ whole genome shotgun (WGS) entry which is preliminary data.</text>
</comment>
<gene>
    <name evidence="2" type="ORF">ORI27_25565</name>
</gene>
<keyword evidence="2" id="KW-0378">Hydrolase</keyword>
<sequence length="292" mass="32027">MTPIATYRLTVAGITTSVLDGGAGVPDEAVVFVHGNPDSGSDWMPLMTMVAEFTRVVAPDLPGFGAAGPRVDRDYTVTGYARFLEDLIGQLDIERVHLVAHDFGGPIAAAWAAEHPGRVASVTFINTGVLTNYRWHRMARVWRTPLLGELAMRFTTLGVARALLAHDNPGLSPAWVDTVAGHLMPSETKRAVLKLYRSTSIRDVEALAPRLRRHDHDALVVFGDADVYIPVEQAHRQRQAFPRAEIHVLPGVGHWSWLEQTEQVAAHVVPFLRDRVGCARTTKDQPLQGGSQ</sequence>
<evidence type="ECO:0000259" key="1">
    <source>
        <dbReference type="Pfam" id="PF00561"/>
    </source>
</evidence>
<keyword evidence="3" id="KW-1185">Reference proteome</keyword>
<feature type="domain" description="AB hydrolase-1" evidence="1">
    <location>
        <begin position="29"/>
        <end position="259"/>
    </location>
</feature>
<evidence type="ECO:0000313" key="2">
    <source>
        <dbReference type="EMBL" id="MCX2940069.1"/>
    </source>
</evidence>